<protein>
    <submittedName>
        <fullName evidence="1">Uncharacterized protein</fullName>
    </submittedName>
</protein>
<dbReference type="AlphaFoldDB" id="A0A6C0IT72"/>
<evidence type="ECO:0000313" key="1">
    <source>
        <dbReference type="EMBL" id="QHT96398.1"/>
    </source>
</evidence>
<sequence>MKDRLKEINDIIDSIKSPKEYKQDIQKKMDDFYVLYKNELEDYKHVKTIDDLYNLKSAGYIRYINLDGKLRYGGILLKVFKSENEIEFYNKNLILIQNTNNKKWTISWEDNYIFYKKQTKKGDAMRNLFISLIDNK</sequence>
<name>A0A6C0IT72_9ZZZZ</name>
<reference evidence="1" key="1">
    <citation type="journal article" date="2020" name="Nature">
        <title>Giant virus diversity and host interactions through global metagenomics.</title>
        <authorList>
            <person name="Schulz F."/>
            <person name="Roux S."/>
            <person name="Paez-Espino D."/>
            <person name="Jungbluth S."/>
            <person name="Walsh D.A."/>
            <person name="Denef V.J."/>
            <person name="McMahon K.D."/>
            <person name="Konstantinidis K.T."/>
            <person name="Eloe-Fadrosh E.A."/>
            <person name="Kyrpides N.C."/>
            <person name="Woyke T."/>
        </authorList>
    </citation>
    <scope>NUCLEOTIDE SEQUENCE</scope>
    <source>
        <strain evidence="1">GVMAG-M-3300024302-11</strain>
    </source>
</reference>
<accession>A0A6C0IT72</accession>
<proteinExistence type="predicted"/>
<dbReference type="EMBL" id="MN740256">
    <property type="protein sequence ID" value="QHT96398.1"/>
    <property type="molecule type" value="Genomic_DNA"/>
</dbReference>
<organism evidence="1">
    <name type="scientific">viral metagenome</name>
    <dbReference type="NCBI Taxonomy" id="1070528"/>
    <lineage>
        <taxon>unclassified sequences</taxon>
        <taxon>metagenomes</taxon>
        <taxon>organismal metagenomes</taxon>
    </lineage>
</organism>